<keyword evidence="2" id="KW-1185">Reference proteome</keyword>
<feature type="signal peptide" evidence="1">
    <location>
        <begin position="1"/>
        <end position="28"/>
    </location>
</feature>
<evidence type="ECO:0000313" key="2">
    <source>
        <dbReference type="Proteomes" id="UP000887566"/>
    </source>
</evidence>
<name>A0A914W378_9BILA</name>
<reference evidence="3" key="1">
    <citation type="submission" date="2022-11" db="UniProtKB">
        <authorList>
            <consortium name="WormBaseParasite"/>
        </authorList>
    </citation>
    <scope>IDENTIFICATION</scope>
</reference>
<evidence type="ECO:0000313" key="3">
    <source>
        <dbReference type="WBParaSite" id="PSAMB.scaffold3033size19962.g20120.t1"/>
    </source>
</evidence>
<feature type="chain" id="PRO_5037380383" evidence="1">
    <location>
        <begin position="29"/>
        <end position="153"/>
    </location>
</feature>
<sequence>MALLMTLSTSSLAARSLVVLLFIAAVDAQWDPTSRDFTAVCMKMANMGKDYCESFNFCCSEDNKLNKLNGDRCQTPDPINVCEGDGVGGVLRAHCRAHNCTAEITTTTTTTEAPDDAAKSASKAGVFSGFAAILLVGVVLQRALCPGGEKHST</sequence>
<keyword evidence="1" id="KW-0732">Signal</keyword>
<dbReference type="Proteomes" id="UP000887566">
    <property type="component" value="Unplaced"/>
</dbReference>
<proteinExistence type="predicted"/>
<dbReference type="WBParaSite" id="PSAMB.scaffold3033size19962.g20120.t1">
    <property type="protein sequence ID" value="PSAMB.scaffold3033size19962.g20120.t1"/>
    <property type="gene ID" value="PSAMB.scaffold3033size19962.g20120"/>
</dbReference>
<evidence type="ECO:0000256" key="1">
    <source>
        <dbReference type="SAM" id="SignalP"/>
    </source>
</evidence>
<dbReference type="AlphaFoldDB" id="A0A914W378"/>
<accession>A0A914W378</accession>
<organism evidence="2 3">
    <name type="scientific">Plectus sambesii</name>
    <dbReference type="NCBI Taxonomy" id="2011161"/>
    <lineage>
        <taxon>Eukaryota</taxon>
        <taxon>Metazoa</taxon>
        <taxon>Ecdysozoa</taxon>
        <taxon>Nematoda</taxon>
        <taxon>Chromadorea</taxon>
        <taxon>Plectida</taxon>
        <taxon>Plectina</taxon>
        <taxon>Plectoidea</taxon>
        <taxon>Plectidae</taxon>
        <taxon>Plectus</taxon>
    </lineage>
</organism>
<protein>
    <submittedName>
        <fullName evidence="3">Uncharacterized protein</fullName>
    </submittedName>
</protein>